<organism evidence="2 3">
    <name type="scientific">Micromonospora rhizosphaerae</name>
    <dbReference type="NCBI Taxonomy" id="568872"/>
    <lineage>
        <taxon>Bacteria</taxon>
        <taxon>Bacillati</taxon>
        <taxon>Actinomycetota</taxon>
        <taxon>Actinomycetes</taxon>
        <taxon>Micromonosporales</taxon>
        <taxon>Micromonosporaceae</taxon>
        <taxon>Micromonospora</taxon>
    </lineage>
</organism>
<feature type="transmembrane region" description="Helical" evidence="1">
    <location>
        <begin position="67"/>
        <end position="89"/>
    </location>
</feature>
<gene>
    <name evidence="2" type="ORF">GA0070624_2047</name>
</gene>
<dbReference type="RefSeq" id="WP_091339409.1">
    <property type="nucleotide sequence ID" value="NZ_FMHV01000002.1"/>
</dbReference>
<evidence type="ECO:0000313" key="2">
    <source>
        <dbReference type="EMBL" id="SCL20605.1"/>
    </source>
</evidence>
<dbReference type="EMBL" id="FMHV01000002">
    <property type="protein sequence ID" value="SCL20605.1"/>
    <property type="molecule type" value="Genomic_DNA"/>
</dbReference>
<accession>A0A1C6RTS6</accession>
<sequence>MSADATAQPVLLEFTLTADDLLDGLTAAHRVIRRPWYLRWLAPLLTLGIVLVVALKSALSGDLTPTVGVALAILAMFMLLFSVGLTLLFRRRLNPARLTYRWSSRQLIQGNPMLARPLRVSVGEAGVHIAGATGETRTAWSQYPYHLETARSFALLASDRLGAAVLVLPKRAMGETDAAGLRALLAAHTRRLGDR</sequence>
<reference evidence="3" key="1">
    <citation type="submission" date="2016-06" db="EMBL/GenBank/DDBJ databases">
        <authorList>
            <person name="Varghese N."/>
            <person name="Submissions Spin"/>
        </authorList>
    </citation>
    <scope>NUCLEOTIDE SEQUENCE [LARGE SCALE GENOMIC DNA]</scope>
    <source>
        <strain evidence="3">DSM 45431</strain>
    </source>
</reference>
<evidence type="ECO:0008006" key="4">
    <source>
        <dbReference type="Google" id="ProtNLM"/>
    </source>
</evidence>
<dbReference type="OrthoDB" id="4327547at2"/>
<dbReference type="Proteomes" id="UP000199413">
    <property type="component" value="Unassembled WGS sequence"/>
</dbReference>
<keyword evidence="3" id="KW-1185">Reference proteome</keyword>
<proteinExistence type="predicted"/>
<evidence type="ECO:0000313" key="3">
    <source>
        <dbReference type="Proteomes" id="UP000199413"/>
    </source>
</evidence>
<keyword evidence="1" id="KW-0812">Transmembrane</keyword>
<feature type="transmembrane region" description="Helical" evidence="1">
    <location>
        <begin position="36"/>
        <end position="55"/>
    </location>
</feature>
<dbReference type="AlphaFoldDB" id="A0A1C6RTS6"/>
<protein>
    <recommendedName>
        <fullName evidence="4">YcxB-like protein</fullName>
    </recommendedName>
</protein>
<dbReference type="STRING" id="568872.GA0070624_2047"/>
<evidence type="ECO:0000256" key="1">
    <source>
        <dbReference type="SAM" id="Phobius"/>
    </source>
</evidence>
<name>A0A1C6RTS6_9ACTN</name>
<keyword evidence="1" id="KW-0472">Membrane</keyword>
<keyword evidence="1" id="KW-1133">Transmembrane helix</keyword>